<dbReference type="PANTHER" id="PTHR30531">
    <property type="entry name" value="FLAGELLAR BIOSYNTHETIC PROTEIN FLHB"/>
    <property type="match status" value="1"/>
</dbReference>
<dbReference type="STRING" id="1123269.NX02_20015"/>
<organism evidence="4 5">
    <name type="scientific">Sphingomonas sanxanigenens DSM 19645 = NX02</name>
    <dbReference type="NCBI Taxonomy" id="1123269"/>
    <lineage>
        <taxon>Bacteria</taxon>
        <taxon>Pseudomonadati</taxon>
        <taxon>Pseudomonadota</taxon>
        <taxon>Alphaproteobacteria</taxon>
        <taxon>Sphingomonadales</taxon>
        <taxon>Sphingomonadaceae</taxon>
        <taxon>Sphingomonas</taxon>
    </lineage>
</organism>
<dbReference type="OrthoDB" id="9807950at2"/>
<dbReference type="GO" id="GO:0005886">
    <property type="term" value="C:plasma membrane"/>
    <property type="evidence" value="ECO:0007669"/>
    <property type="project" value="TreeGrafter"/>
</dbReference>
<sequence>MSGEESEQDKSELPSQHKLRKAREQGQVARGMDLGFFATLAAGLLVFWLSGERFVEAMARAMREAFVGTSSPDRGAILHTISGTAVDVMGPVLTLAASVFGVALLLELIQTGVVFSAKPLKPDFSKLNPAKGLKRIFSMRMLIETAKNVVKLAVYATVAWMVIDQVRMHVLAMPDAFHLAAELHHTGLRLLAWFTLIALLFVVFDQLIVRRDFTKKMRMSRREVRREHREREGEPRLKQRRKQLHAEFVKLSQSLRGIRGADMLVVNPIHYAVALRYDRNRDTAPLIVARGSNAIALRLRRLAFLHGVIIIEDPVLARALFRRGALDRMIPEDLYRPVAAHYRALPATQH</sequence>
<keyword evidence="5" id="KW-1185">Reference proteome</keyword>
<dbReference type="InterPro" id="IPR029025">
    <property type="entry name" value="T3SS_substrate_exporter_C"/>
</dbReference>
<dbReference type="Pfam" id="PF01312">
    <property type="entry name" value="Bac_export_2"/>
    <property type="match status" value="1"/>
</dbReference>
<keyword evidence="3" id="KW-0812">Transmembrane</keyword>
<proteinExistence type="inferred from homology"/>
<evidence type="ECO:0000256" key="1">
    <source>
        <dbReference type="ARBA" id="ARBA00010690"/>
    </source>
</evidence>
<evidence type="ECO:0000313" key="4">
    <source>
        <dbReference type="EMBL" id="AHE55662.1"/>
    </source>
</evidence>
<comment type="similarity">
    <text evidence="1">Belongs to the type III secretion exporter family.</text>
</comment>
<dbReference type="SUPFAM" id="SSF160544">
    <property type="entry name" value="EscU C-terminal domain-like"/>
    <property type="match status" value="1"/>
</dbReference>
<dbReference type="KEGG" id="ssan:NX02_20015"/>
<dbReference type="PRINTS" id="PR00950">
    <property type="entry name" value="TYPE3IMSPROT"/>
</dbReference>
<dbReference type="AlphaFoldDB" id="W0AGJ2"/>
<feature type="transmembrane region" description="Helical" evidence="3">
    <location>
        <begin position="149"/>
        <end position="170"/>
    </location>
</feature>
<gene>
    <name evidence="4" type="ORF">NX02_20015</name>
</gene>
<evidence type="ECO:0008006" key="6">
    <source>
        <dbReference type="Google" id="ProtNLM"/>
    </source>
</evidence>
<dbReference type="Gene3D" id="3.40.1690.10">
    <property type="entry name" value="secretion proteins EscU"/>
    <property type="match status" value="1"/>
</dbReference>
<dbReference type="PATRIC" id="fig|1123269.5.peg.3913"/>
<dbReference type="GO" id="GO:0009306">
    <property type="term" value="P:protein secretion"/>
    <property type="evidence" value="ECO:0007669"/>
    <property type="project" value="InterPro"/>
</dbReference>
<reference evidence="4 5" key="1">
    <citation type="submission" date="2013-07" db="EMBL/GenBank/DDBJ databases">
        <title>Completed genome of Sphingomonas sanxanigenens NX02.</title>
        <authorList>
            <person name="Ma T."/>
            <person name="Huang H."/>
            <person name="Wu M."/>
            <person name="Li X."/>
            <person name="Li G."/>
        </authorList>
    </citation>
    <scope>NUCLEOTIDE SEQUENCE [LARGE SCALE GENOMIC DNA]</scope>
    <source>
        <strain evidence="4 5">NX02</strain>
    </source>
</reference>
<dbReference type="eggNOG" id="COG1377">
    <property type="taxonomic scope" value="Bacteria"/>
</dbReference>
<dbReference type="PANTHER" id="PTHR30531:SF12">
    <property type="entry name" value="FLAGELLAR BIOSYNTHETIC PROTEIN FLHB"/>
    <property type="match status" value="1"/>
</dbReference>
<protein>
    <recommendedName>
        <fullName evidence="6">Flagellar biosynthesis protein FlhB</fullName>
    </recommendedName>
</protein>
<feature type="region of interest" description="Disordered" evidence="2">
    <location>
        <begin position="1"/>
        <end position="24"/>
    </location>
</feature>
<feature type="transmembrane region" description="Helical" evidence="3">
    <location>
        <begin position="28"/>
        <end position="49"/>
    </location>
</feature>
<dbReference type="Proteomes" id="UP000018851">
    <property type="component" value="Chromosome"/>
</dbReference>
<name>W0AGJ2_9SPHN</name>
<keyword evidence="3" id="KW-0472">Membrane</keyword>
<keyword evidence="3" id="KW-1133">Transmembrane helix</keyword>
<dbReference type="InterPro" id="IPR006135">
    <property type="entry name" value="T3SS_substrate_exporter"/>
</dbReference>
<accession>W0AGJ2</accession>
<dbReference type="EMBL" id="CP006644">
    <property type="protein sequence ID" value="AHE55662.1"/>
    <property type="molecule type" value="Genomic_DNA"/>
</dbReference>
<evidence type="ECO:0000313" key="5">
    <source>
        <dbReference type="Proteomes" id="UP000018851"/>
    </source>
</evidence>
<dbReference type="RefSeq" id="WP_025293812.1">
    <property type="nucleotide sequence ID" value="NZ_CP006644.1"/>
</dbReference>
<evidence type="ECO:0000256" key="2">
    <source>
        <dbReference type="SAM" id="MobiDB-lite"/>
    </source>
</evidence>
<feature type="transmembrane region" description="Helical" evidence="3">
    <location>
        <begin position="92"/>
        <end position="117"/>
    </location>
</feature>
<evidence type="ECO:0000256" key="3">
    <source>
        <dbReference type="SAM" id="Phobius"/>
    </source>
</evidence>
<feature type="transmembrane region" description="Helical" evidence="3">
    <location>
        <begin position="190"/>
        <end position="209"/>
    </location>
</feature>
<dbReference type="HOGENOM" id="CLU_041013_1_2_5"/>